<evidence type="ECO:0008006" key="4">
    <source>
        <dbReference type="Google" id="ProtNLM"/>
    </source>
</evidence>
<dbReference type="PROSITE" id="PS50404">
    <property type="entry name" value="GST_NTER"/>
    <property type="match status" value="1"/>
</dbReference>
<dbReference type="Gene3D" id="1.20.1050.10">
    <property type="match status" value="1"/>
</dbReference>
<dbReference type="CDD" id="cd00570">
    <property type="entry name" value="GST_N_family"/>
    <property type="match status" value="1"/>
</dbReference>
<evidence type="ECO:0000259" key="1">
    <source>
        <dbReference type="PROSITE" id="PS50404"/>
    </source>
</evidence>
<reference evidence="3" key="1">
    <citation type="journal article" date="2015" name="Nature">
        <title>Complex archaea that bridge the gap between prokaryotes and eukaryotes.</title>
        <authorList>
            <person name="Spang A."/>
            <person name="Saw J.H."/>
            <person name="Jorgensen S.L."/>
            <person name="Zaremba-Niedzwiedzka K."/>
            <person name="Martijn J."/>
            <person name="Lind A.E."/>
            <person name="van Eijk R."/>
            <person name="Schleper C."/>
            <person name="Guy L."/>
            <person name="Ettema T.J."/>
        </authorList>
    </citation>
    <scope>NUCLEOTIDE SEQUENCE</scope>
</reference>
<dbReference type="PROSITE" id="PS50405">
    <property type="entry name" value="GST_CTER"/>
    <property type="match status" value="1"/>
</dbReference>
<dbReference type="SFLD" id="SFLDS00019">
    <property type="entry name" value="Glutathione_Transferase_(cytos"/>
    <property type="match status" value="1"/>
</dbReference>
<dbReference type="SUPFAM" id="SSF52833">
    <property type="entry name" value="Thioredoxin-like"/>
    <property type="match status" value="1"/>
</dbReference>
<protein>
    <recommendedName>
        <fullName evidence="4">GST N-terminal domain-containing protein</fullName>
    </recommendedName>
</protein>
<dbReference type="InterPro" id="IPR036249">
    <property type="entry name" value="Thioredoxin-like_sf"/>
</dbReference>
<dbReference type="GO" id="GO:0005737">
    <property type="term" value="C:cytoplasm"/>
    <property type="evidence" value="ECO:0007669"/>
    <property type="project" value="TreeGrafter"/>
</dbReference>
<dbReference type="InterPro" id="IPR010987">
    <property type="entry name" value="Glutathione-S-Trfase_C-like"/>
</dbReference>
<dbReference type="InterPro" id="IPR036282">
    <property type="entry name" value="Glutathione-S-Trfase_C_sf"/>
</dbReference>
<dbReference type="Pfam" id="PF00043">
    <property type="entry name" value="GST_C"/>
    <property type="match status" value="1"/>
</dbReference>
<sequence length="225" mass="25141">MIKLHGFSASNYYNVPKLALLEKGVAFEEVLSYTGVGPKYKPEYLDKSPMGKVPALETAEGFISESRAILEYIERAYPDHSLLPDTAFGVAKVHELAQFIELYFELVARRLIPNLLTGTEPDPTVLKEVEASLVKAVAALKRLSTFEQFAYGDQFTLADIAAILNLPIVRNVGKKFLGKDLLTEVPGLDAYCMRMEERPHVKKIRADAEADRPGFMAHLKMLYGF</sequence>
<dbReference type="PANTHER" id="PTHR43968">
    <property type="match status" value="1"/>
</dbReference>
<dbReference type="InterPro" id="IPR050983">
    <property type="entry name" value="GST_Omega/HSP26"/>
</dbReference>
<evidence type="ECO:0000313" key="3">
    <source>
        <dbReference type="EMBL" id="KKN47525.1"/>
    </source>
</evidence>
<dbReference type="InterPro" id="IPR004046">
    <property type="entry name" value="GST_C"/>
</dbReference>
<dbReference type="Pfam" id="PF13417">
    <property type="entry name" value="GST_N_3"/>
    <property type="match status" value="1"/>
</dbReference>
<feature type="domain" description="GST N-terminal" evidence="1">
    <location>
        <begin position="1"/>
        <end position="81"/>
    </location>
</feature>
<organism evidence="3">
    <name type="scientific">marine sediment metagenome</name>
    <dbReference type="NCBI Taxonomy" id="412755"/>
    <lineage>
        <taxon>unclassified sequences</taxon>
        <taxon>metagenomes</taxon>
        <taxon>ecological metagenomes</taxon>
    </lineage>
</organism>
<dbReference type="PANTHER" id="PTHR43968:SF6">
    <property type="entry name" value="GLUTATHIONE S-TRANSFERASE OMEGA"/>
    <property type="match status" value="1"/>
</dbReference>
<dbReference type="SFLD" id="SFLDG00358">
    <property type="entry name" value="Main_(cytGST)"/>
    <property type="match status" value="1"/>
</dbReference>
<dbReference type="InterPro" id="IPR040079">
    <property type="entry name" value="Glutathione_S-Trfase"/>
</dbReference>
<name>A0A0F9QTA2_9ZZZZ</name>
<dbReference type="EMBL" id="LAZR01001271">
    <property type="protein sequence ID" value="KKN47525.1"/>
    <property type="molecule type" value="Genomic_DNA"/>
</dbReference>
<comment type="caution">
    <text evidence="3">The sequence shown here is derived from an EMBL/GenBank/DDBJ whole genome shotgun (WGS) entry which is preliminary data.</text>
</comment>
<feature type="domain" description="GST C-terminal" evidence="2">
    <location>
        <begin position="86"/>
        <end position="214"/>
    </location>
</feature>
<accession>A0A0F9QTA2</accession>
<evidence type="ECO:0000259" key="2">
    <source>
        <dbReference type="PROSITE" id="PS50405"/>
    </source>
</evidence>
<dbReference type="SUPFAM" id="SSF47616">
    <property type="entry name" value="GST C-terminal domain-like"/>
    <property type="match status" value="1"/>
</dbReference>
<dbReference type="AlphaFoldDB" id="A0A0F9QTA2"/>
<dbReference type="Gene3D" id="3.40.30.10">
    <property type="entry name" value="Glutaredoxin"/>
    <property type="match status" value="1"/>
</dbReference>
<proteinExistence type="predicted"/>
<dbReference type="InterPro" id="IPR004045">
    <property type="entry name" value="Glutathione_S-Trfase_N"/>
</dbReference>
<gene>
    <name evidence="3" type="ORF">LCGC14_0661920</name>
</gene>